<dbReference type="InterPro" id="IPR057727">
    <property type="entry name" value="WCX_dom"/>
</dbReference>
<dbReference type="PIRSF" id="PIRSF016838">
    <property type="entry name" value="PafC"/>
    <property type="match status" value="1"/>
</dbReference>
<organism evidence="5 6">
    <name type="scientific">Actinomyces urogenitalis</name>
    <dbReference type="NCBI Taxonomy" id="103621"/>
    <lineage>
        <taxon>Bacteria</taxon>
        <taxon>Bacillati</taxon>
        <taxon>Actinomycetota</taxon>
        <taxon>Actinomycetes</taxon>
        <taxon>Actinomycetales</taxon>
        <taxon>Actinomycetaceae</taxon>
        <taxon>Actinomyces</taxon>
    </lineage>
</organism>
<feature type="domain" description="WCX" evidence="4">
    <location>
        <begin position="244"/>
        <end position="317"/>
    </location>
</feature>
<feature type="domain" description="PafC HTH" evidence="3">
    <location>
        <begin position="8"/>
        <end position="125"/>
    </location>
</feature>
<feature type="compositionally biased region" description="Basic residues" evidence="1">
    <location>
        <begin position="223"/>
        <end position="237"/>
    </location>
</feature>
<proteinExistence type="predicted"/>
<accession>A0A2I1KV29</accession>
<dbReference type="PANTHER" id="PTHR34580">
    <property type="match status" value="1"/>
</dbReference>
<dbReference type="PANTHER" id="PTHR34580:SF1">
    <property type="entry name" value="PROTEIN PAFC"/>
    <property type="match status" value="1"/>
</dbReference>
<dbReference type="Pfam" id="PF13280">
    <property type="entry name" value="WYL"/>
    <property type="match status" value="1"/>
</dbReference>
<dbReference type="Pfam" id="PF19187">
    <property type="entry name" value="HTH_PafC"/>
    <property type="match status" value="1"/>
</dbReference>
<dbReference type="RefSeq" id="WP_101637781.1">
    <property type="nucleotide sequence ID" value="NZ_JADNGB010000001.1"/>
</dbReference>
<evidence type="ECO:0000259" key="4">
    <source>
        <dbReference type="Pfam" id="PF25583"/>
    </source>
</evidence>
<gene>
    <name evidence="5" type="ORF">CYJ26_00850</name>
</gene>
<comment type="caution">
    <text evidence="5">The sequence shown here is derived from an EMBL/GenBank/DDBJ whole genome shotgun (WGS) entry which is preliminary data.</text>
</comment>
<dbReference type="InterPro" id="IPR028349">
    <property type="entry name" value="PafC-like"/>
</dbReference>
<dbReference type="PROSITE" id="PS52050">
    <property type="entry name" value="WYL"/>
    <property type="match status" value="1"/>
</dbReference>
<evidence type="ECO:0000313" key="6">
    <source>
        <dbReference type="Proteomes" id="UP000234778"/>
    </source>
</evidence>
<evidence type="ECO:0000256" key="1">
    <source>
        <dbReference type="SAM" id="MobiDB-lite"/>
    </source>
</evidence>
<dbReference type="Proteomes" id="UP000234778">
    <property type="component" value="Unassembled WGS sequence"/>
</dbReference>
<dbReference type="EMBL" id="PKHA01000001">
    <property type="protein sequence ID" value="PKY99481.1"/>
    <property type="molecule type" value="Genomic_DNA"/>
</dbReference>
<sequence length="327" mass="36064">MARPSAADRLLRLLALPAWVAARPGVTVREAAEHFEVSEETIIRDVEALWVSGPRDAMPDELVDFDALELEEGRLRLTTSLGLDTPLRLTSQEALALQLSLRVLADLLQGDPQAASQVERAEQTLAGLLGHGRMEQAGGAQEAPQALAVVRRALALRRRLRIVYVDAADRRSQREVDPAQLESDGSHLYLRAWCLSTRAERSFRLDRVLEAEVLDTPATAHRLARSPRARAAQRKREKANTDRPRATLHLDRRARWLTEQVPCESVTQEEDGTLTAVVLGRDEQWLVSLILSCGRDLLGVQPPGLAAQAARAARSALGAYERLGEEG</sequence>
<dbReference type="InterPro" id="IPR026881">
    <property type="entry name" value="WYL_dom"/>
</dbReference>
<dbReference type="InterPro" id="IPR051534">
    <property type="entry name" value="CBASS_pafABC_assoc_protein"/>
</dbReference>
<evidence type="ECO:0000259" key="2">
    <source>
        <dbReference type="Pfam" id="PF13280"/>
    </source>
</evidence>
<evidence type="ECO:0000259" key="3">
    <source>
        <dbReference type="Pfam" id="PF19187"/>
    </source>
</evidence>
<reference evidence="5 6" key="1">
    <citation type="submission" date="2017-12" db="EMBL/GenBank/DDBJ databases">
        <title>Phylogenetic diversity of female urinary microbiome.</title>
        <authorList>
            <person name="Thomas-White K."/>
            <person name="Wolfe A.J."/>
        </authorList>
    </citation>
    <scope>NUCLEOTIDE SEQUENCE [LARGE SCALE GENOMIC DNA]</scope>
    <source>
        <strain evidence="5 6">UMB0319</strain>
    </source>
</reference>
<dbReference type="GeneID" id="81707496"/>
<evidence type="ECO:0000313" key="5">
    <source>
        <dbReference type="EMBL" id="PKY99481.1"/>
    </source>
</evidence>
<name>A0A2I1KV29_9ACTO</name>
<feature type="region of interest" description="Disordered" evidence="1">
    <location>
        <begin position="223"/>
        <end position="243"/>
    </location>
</feature>
<dbReference type="AlphaFoldDB" id="A0A2I1KV29"/>
<protein>
    <submittedName>
        <fullName evidence="5">WYL domain-containing protein</fullName>
    </submittedName>
</protein>
<dbReference type="Pfam" id="PF25583">
    <property type="entry name" value="WCX"/>
    <property type="match status" value="1"/>
</dbReference>
<dbReference type="InterPro" id="IPR043839">
    <property type="entry name" value="PafC_HTH"/>
</dbReference>
<feature type="domain" description="WYL" evidence="2">
    <location>
        <begin position="146"/>
        <end position="213"/>
    </location>
</feature>